<dbReference type="EMBL" id="REGN01006309">
    <property type="protein sequence ID" value="RNA10077.1"/>
    <property type="molecule type" value="Genomic_DNA"/>
</dbReference>
<accession>A0A3M7QF69</accession>
<dbReference type="Proteomes" id="UP000276133">
    <property type="component" value="Unassembled WGS sequence"/>
</dbReference>
<reference evidence="1 2" key="1">
    <citation type="journal article" date="2018" name="Sci. Rep.">
        <title>Genomic signatures of local adaptation to the degree of environmental predictability in rotifers.</title>
        <authorList>
            <person name="Franch-Gras L."/>
            <person name="Hahn C."/>
            <person name="Garcia-Roger E.M."/>
            <person name="Carmona M.J."/>
            <person name="Serra M."/>
            <person name="Gomez A."/>
        </authorList>
    </citation>
    <scope>NUCLEOTIDE SEQUENCE [LARGE SCALE GENOMIC DNA]</scope>
    <source>
        <strain evidence="1">HYR1</strain>
    </source>
</reference>
<dbReference type="AlphaFoldDB" id="A0A3M7QF69"/>
<keyword evidence="2" id="KW-1185">Reference proteome</keyword>
<gene>
    <name evidence="1" type="ORF">BpHYR1_027171</name>
</gene>
<proteinExistence type="predicted"/>
<sequence length="74" mass="8800">MNKRKRTETGALFLLITQNRKWYLGDSDQGLIESFSLGSSCRLEEYFLSTHRYSWFDDLKCVHTFFKLGEKKLD</sequence>
<comment type="caution">
    <text evidence="1">The sequence shown here is derived from an EMBL/GenBank/DDBJ whole genome shotgun (WGS) entry which is preliminary data.</text>
</comment>
<evidence type="ECO:0000313" key="2">
    <source>
        <dbReference type="Proteomes" id="UP000276133"/>
    </source>
</evidence>
<name>A0A3M7QF69_BRAPC</name>
<protein>
    <submittedName>
        <fullName evidence="1">Uncharacterized protein</fullName>
    </submittedName>
</protein>
<organism evidence="1 2">
    <name type="scientific">Brachionus plicatilis</name>
    <name type="common">Marine rotifer</name>
    <name type="synonym">Brachionus muelleri</name>
    <dbReference type="NCBI Taxonomy" id="10195"/>
    <lineage>
        <taxon>Eukaryota</taxon>
        <taxon>Metazoa</taxon>
        <taxon>Spiralia</taxon>
        <taxon>Gnathifera</taxon>
        <taxon>Rotifera</taxon>
        <taxon>Eurotatoria</taxon>
        <taxon>Monogononta</taxon>
        <taxon>Pseudotrocha</taxon>
        <taxon>Ploima</taxon>
        <taxon>Brachionidae</taxon>
        <taxon>Brachionus</taxon>
    </lineage>
</organism>
<evidence type="ECO:0000313" key="1">
    <source>
        <dbReference type="EMBL" id="RNA10077.1"/>
    </source>
</evidence>